<proteinExistence type="predicted"/>
<evidence type="ECO:0000313" key="2">
    <source>
        <dbReference type="EMBL" id="GLU46951.1"/>
    </source>
</evidence>
<sequence length="184" mass="18401">MAGVVLVLRPPAPALVDVRVAARDLSAVEPLAASDTVVRALPAATVPEGALGPDHPVAGGALRSPVRAGEVLTDVRLAAPPSVGLAADMVAAPVRVADPGAVALLVPGNRIDVLAATTDPISVEFFAEPARPARTVVTDRPVIAVPEAAAAEQGALLLIAVTEDEARELAGHAATGPLSITIRG</sequence>
<organism evidence="2 3">
    <name type="scientific">Nocardiopsis ansamitocini</name>
    <dbReference type="NCBI Taxonomy" id="1670832"/>
    <lineage>
        <taxon>Bacteria</taxon>
        <taxon>Bacillati</taxon>
        <taxon>Actinomycetota</taxon>
        <taxon>Actinomycetes</taxon>
        <taxon>Streptosporangiales</taxon>
        <taxon>Nocardiopsidaceae</taxon>
        <taxon>Nocardiopsis</taxon>
    </lineage>
</organism>
<protein>
    <recommendedName>
        <fullName evidence="1">SAF domain-containing protein</fullName>
    </recommendedName>
</protein>
<keyword evidence="3" id="KW-1185">Reference proteome</keyword>
<evidence type="ECO:0000313" key="3">
    <source>
        <dbReference type="Proteomes" id="UP001165092"/>
    </source>
</evidence>
<accession>A0A9W6UG97</accession>
<gene>
    <name evidence="2" type="ORF">Nans01_13020</name>
</gene>
<evidence type="ECO:0000259" key="1">
    <source>
        <dbReference type="SMART" id="SM00858"/>
    </source>
</evidence>
<dbReference type="AlphaFoldDB" id="A0A9W6UG97"/>
<comment type="caution">
    <text evidence="2">The sequence shown here is derived from an EMBL/GenBank/DDBJ whole genome shotgun (WGS) entry which is preliminary data.</text>
</comment>
<name>A0A9W6UG97_9ACTN</name>
<dbReference type="SMART" id="SM00858">
    <property type="entry name" value="SAF"/>
    <property type="match status" value="1"/>
</dbReference>
<reference evidence="2" key="1">
    <citation type="submission" date="2023-02" db="EMBL/GenBank/DDBJ databases">
        <title>Nocardiopsis ansamitocini NBRC 112285.</title>
        <authorList>
            <person name="Ichikawa N."/>
            <person name="Sato H."/>
            <person name="Tonouchi N."/>
        </authorList>
    </citation>
    <scope>NUCLEOTIDE SEQUENCE</scope>
    <source>
        <strain evidence="2">NBRC 112285</strain>
    </source>
</reference>
<dbReference type="CDD" id="cd11614">
    <property type="entry name" value="SAF_CpaB_FlgA_like"/>
    <property type="match status" value="1"/>
</dbReference>
<dbReference type="InterPro" id="IPR013974">
    <property type="entry name" value="SAF"/>
</dbReference>
<dbReference type="EMBL" id="BSQG01000001">
    <property type="protein sequence ID" value="GLU46951.1"/>
    <property type="molecule type" value="Genomic_DNA"/>
</dbReference>
<dbReference type="Proteomes" id="UP001165092">
    <property type="component" value="Unassembled WGS sequence"/>
</dbReference>
<feature type="domain" description="SAF" evidence="1">
    <location>
        <begin position="16"/>
        <end position="78"/>
    </location>
</feature>